<reference evidence="1" key="1">
    <citation type="submission" date="2018-05" db="EMBL/GenBank/DDBJ databases">
        <authorList>
            <person name="Lanie J.A."/>
            <person name="Ng W.-L."/>
            <person name="Kazmierczak K.M."/>
            <person name="Andrzejewski T.M."/>
            <person name="Davidsen T.M."/>
            <person name="Wayne K.J."/>
            <person name="Tettelin H."/>
            <person name="Glass J.I."/>
            <person name="Rusch D."/>
            <person name="Podicherti R."/>
            <person name="Tsui H.-C.T."/>
            <person name="Winkler M.E."/>
        </authorList>
    </citation>
    <scope>NUCLEOTIDE SEQUENCE</scope>
</reference>
<name>A0A382XHZ3_9ZZZZ</name>
<sequence>IAILTYHFVGRLLGREVFMMYKDRETPTPYVRPGKMDKRLAKSLRGRVSVLRESPKSDTEATRLRLLKGAAG</sequence>
<proteinExistence type="predicted"/>
<gene>
    <name evidence="1" type="ORF">METZ01_LOCUS423304</name>
</gene>
<protein>
    <submittedName>
        <fullName evidence="1">Uncharacterized protein</fullName>
    </submittedName>
</protein>
<dbReference type="EMBL" id="UINC01167767">
    <property type="protein sequence ID" value="SVD70450.1"/>
    <property type="molecule type" value="Genomic_DNA"/>
</dbReference>
<accession>A0A382XHZ3</accession>
<dbReference type="AlphaFoldDB" id="A0A382XHZ3"/>
<organism evidence="1">
    <name type="scientific">marine metagenome</name>
    <dbReference type="NCBI Taxonomy" id="408172"/>
    <lineage>
        <taxon>unclassified sequences</taxon>
        <taxon>metagenomes</taxon>
        <taxon>ecological metagenomes</taxon>
    </lineage>
</organism>
<feature type="non-terminal residue" evidence="1">
    <location>
        <position position="1"/>
    </location>
</feature>
<evidence type="ECO:0000313" key="1">
    <source>
        <dbReference type="EMBL" id="SVD70450.1"/>
    </source>
</evidence>